<dbReference type="RefSeq" id="WP_163954435.1">
    <property type="nucleotide sequence ID" value="NZ_JAAFZH010000016.1"/>
</dbReference>
<accession>A0A6L9LH89</accession>
<evidence type="ECO:0000313" key="2">
    <source>
        <dbReference type="EMBL" id="NDU98303.1"/>
    </source>
</evidence>
<evidence type="ECO:0000313" key="3">
    <source>
        <dbReference type="Proteomes" id="UP000474175"/>
    </source>
</evidence>
<comment type="caution">
    <text evidence="2">The sequence shown here is derived from an EMBL/GenBank/DDBJ whole genome shotgun (WGS) entry which is preliminary data.</text>
</comment>
<name>A0A6L9LH89_9BACT</name>
<proteinExistence type="predicted"/>
<reference evidence="2 3" key="1">
    <citation type="submission" date="2020-02" db="EMBL/GenBank/DDBJ databases">
        <title>Draft genome sequence of two Spirosoma agri KCTC 52727 and Spirosoma terrae KCTC 52035.</title>
        <authorList>
            <person name="Rojas J."/>
            <person name="Ambika Manirajan B."/>
            <person name="Suarez C."/>
            <person name="Ratering S."/>
            <person name="Schnell S."/>
        </authorList>
    </citation>
    <scope>NUCLEOTIDE SEQUENCE [LARGE SCALE GENOMIC DNA]</scope>
    <source>
        <strain evidence="2 3">KCTC 52035</strain>
    </source>
</reference>
<dbReference type="AlphaFoldDB" id="A0A6L9LH89"/>
<feature type="region of interest" description="Disordered" evidence="1">
    <location>
        <begin position="14"/>
        <end position="33"/>
    </location>
</feature>
<sequence>MTIELYAVPGNVTSESVESPISNASGELPEQEPTLDLGDLIGSYDSEEEILAFLNEQLSARNQTLTDSQIVAFDPYTHVKRLQLTIQHEDQSTNQQHYYLVTDEGY</sequence>
<keyword evidence="3" id="KW-1185">Reference proteome</keyword>
<dbReference type="Proteomes" id="UP000474175">
    <property type="component" value="Unassembled WGS sequence"/>
</dbReference>
<protein>
    <submittedName>
        <fullName evidence="2">Uncharacterized protein</fullName>
    </submittedName>
</protein>
<feature type="compositionally biased region" description="Polar residues" evidence="1">
    <location>
        <begin position="14"/>
        <end position="25"/>
    </location>
</feature>
<organism evidence="2 3">
    <name type="scientific">Spirosoma terrae</name>
    <dbReference type="NCBI Taxonomy" id="1968276"/>
    <lineage>
        <taxon>Bacteria</taxon>
        <taxon>Pseudomonadati</taxon>
        <taxon>Bacteroidota</taxon>
        <taxon>Cytophagia</taxon>
        <taxon>Cytophagales</taxon>
        <taxon>Cytophagaceae</taxon>
        <taxon>Spirosoma</taxon>
    </lineage>
</organism>
<gene>
    <name evidence="2" type="ORF">GK108_25685</name>
</gene>
<dbReference type="EMBL" id="JAAFZH010000016">
    <property type="protein sequence ID" value="NDU98303.1"/>
    <property type="molecule type" value="Genomic_DNA"/>
</dbReference>
<evidence type="ECO:0000256" key="1">
    <source>
        <dbReference type="SAM" id="MobiDB-lite"/>
    </source>
</evidence>